<dbReference type="RefSeq" id="WP_089655904.1">
    <property type="nucleotide sequence ID" value="NZ_FNDF01000018.1"/>
</dbReference>
<comment type="caution">
    <text evidence="2">The sequence shown here is derived from an EMBL/GenBank/DDBJ whole genome shotgun (WGS) entry which is preliminary data.</text>
</comment>
<proteinExistence type="predicted"/>
<gene>
    <name evidence="2" type="ORF">BY453_12335</name>
</gene>
<accession>A0A4R7E161</accession>
<dbReference type="Proteomes" id="UP000295758">
    <property type="component" value="Unassembled WGS sequence"/>
</dbReference>
<dbReference type="Pfam" id="PF01548">
    <property type="entry name" value="DEDD_Tnp_IS110"/>
    <property type="match status" value="1"/>
</dbReference>
<name>A0A4R7E161_9FIRM</name>
<sequence length="80" mass="9034">MKLQNHVFVGVDTHKNQHTACVLSCVHQKIASIETPNNPAKFKKFIQEIRAVKSPDKNLLFGLEDTQGLGYSLSQWLLDN</sequence>
<dbReference type="InterPro" id="IPR002525">
    <property type="entry name" value="Transp_IS110-like_N"/>
</dbReference>
<evidence type="ECO:0000313" key="3">
    <source>
        <dbReference type="Proteomes" id="UP000295758"/>
    </source>
</evidence>
<dbReference type="GO" id="GO:0003677">
    <property type="term" value="F:DNA binding"/>
    <property type="evidence" value="ECO:0007669"/>
    <property type="project" value="InterPro"/>
</dbReference>
<protein>
    <submittedName>
        <fullName evidence="2">Transposase</fullName>
    </submittedName>
</protein>
<dbReference type="GO" id="GO:0004803">
    <property type="term" value="F:transposase activity"/>
    <property type="evidence" value="ECO:0007669"/>
    <property type="project" value="InterPro"/>
</dbReference>
<dbReference type="AlphaFoldDB" id="A0A4R7E161"/>
<reference evidence="2 3" key="1">
    <citation type="submission" date="2019-03" db="EMBL/GenBank/DDBJ databases">
        <title>Deep subsurface shale carbon reservoir microbial communities from Ohio and West Virginia, USA.</title>
        <authorList>
            <person name="Wrighton K."/>
        </authorList>
    </citation>
    <scope>NUCLEOTIDE SEQUENCE [LARGE SCALE GENOMIC DNA]</scope>
    <source>
        <strain evidence="2 3">UTICA-S4D12</strain>
    </source>
</reference>
<dbReference type="GO" id="GO:0006313">
    <property type="term" value="P:DNA transposition"/>
    <property type="evidence" value="ECO:0007669"/>
    <property type="project" value="InterPro"/>
</dbReference>
<evidence type="ECO:0000259" key="1">
    <source>
        <dbReference type="Pfam" id="PF01548"/>
    </source>
</evidence>
<feature type="domain" description="Transposase IS110-like N-terminal" evidence="1">
    <location>
        <begin position="9"/>
        <end position="79"/>
    </location>
</feature>
<organism evidence="2 3">
    <name type="scientific">Halanaerobium congolense</name>
    <dbReference type="NCBI Taxonomy" id="54121"/>
    <lineage>
        <taxon>Bacteria</taxon>
        <taxon>Bacillati</taxon>
        <taxon>Bacillota</taxon>
        <taxon>Clostridia</taxon>
        <taxon>Halanaerobiales</taxon>
        <taxon>Halanaerobiaceae</taxon>
        <taxon>Halanaerobium</taxon>
    </lineage>
</organism>
<dbReference type="EMBL" id="SOAA01000023">
    <property type="protein sequence ID" value="TDS28057.1"/>
    <property type="molecule type" value="Genomic_DNA"/>
</dbReference>
<evidence type="ECO:0000313" key="2">
    <source>
        <dbReference type="EMBL" id="TDS28057.1"/>
    </source>
</evidence>